<evidence type="ECO:0000256" key="1">
    <source>
        <dbReference type="SAM" id="Phobius"/>
    </source>
</evidence>
<dbReference type="CDD" id="cd00158">
    <property type="entry name" value="RHOD"/>
    <property type="match status" value="1"/>
</dbReference>
<proteinExistence type="predicted"/>
<evidence type="ECO:0000259" key="2">
    <source>
        <dbReference type="PROSITE" id="PS50206"/>
    </source>
</evidence>
<reference evidence="3" key="1">
    <citation type="submission" date="2018-07" db="EMBL/GenBank/DDBJ databases">
        <title>Genome assembly of strain Ka43.</title>
        <authorList>
            <person name="Kukolya J."/>
            <person name="Nagy I."/>
            <person name="Horvath B."/>
            <person name="Toth A."/>
        </authorList>
    </citation>
    <scope>NUCLEOTIDE SEQUENCE</scope>
    <source>
        <strain evidence="3">KB43</strain>
    </source>
</reference>
<keyword evidence="1" id="KW-0472">Membrane</keyword>
<feature type="domain" description="Rhodanese" evidence="2">
    <location>
        <begin position="45"/>
        <end position="134"/>
    </location>
</feature>
<evidence type="ECO:0000313" key="4">
    <source>
        <dbReference type="Proteomes" id="UP000652567"/>
    </source>
</evidence>
<dbReference type="Proteomes" id="UP000652567">
    <property type="component" value="Unassembled WGS sequence"/>
</dbReference>
<dbReference type="SMART" id="SM00450">
    <property type="entry name" value="RHOD"/>
    <property type="match status" value="1"/>
</dbReference>
<keyword evidence="4" id="KW-1185">Reference proteome</keyword>
<dbReference type="InterPro" id="IPR050229">
    <property type="entry name" value="GlpE_sulfurtransferase"/>
</dbReference>
<sequence>MNFFNFMGQEWLLVGTLIVLIFVYSWRERIKSGRPIPINEVTRLLNNGAVLLDVRDSAEFKAGHIVGAINVPYGKITAEIANLEVHKGKVIIVADKLGQHAGLVGRTLGKQGHDVRRLAGGIAEWQAQSLPLVK</sequence>
<dbReference type="InterPro" id="IPR001763">
    <property type="entry name" value="Rhodanese-like_dom"/>
</dbReference>
<keyword evidence="1" id="KW-1133">Transmembrane helix</keyword>
<dbReference type="Pfam" id="PF00581">
    <property type="entry name" value="Rhodanese"/>
    <property type="match status" value="1"/>
</dbReference>
<keyword evidence="1" id="KW-0812">Transmembrane</keyword>
<dbReference type="InterPro" id="IPR036873">
    <property type="entry name" value="Rhodanese-like_dom_sf"/>
</dbReference>
<protein>
    <submittedName>
        <fullName evidence="3">Rhodanese-like domain-containing protein</fullName>
    </submittedName>
</protein>
<gene>
    <name evidence="3" type="ORF">C4F51_17980</name>
</gene>
<feature type="transmembrane region" description="Helical" evidence="1">
    <location>
        <begin position="6"/>
        <end position="26"/>
    </location>
</feature>
<dbReference type="AlphaFoldDB" id="A0A928YVZ9"/>
<comment type="caution">
    <text evidence="3">The sequence shown here is derived from an EMBL/GenBank/DDBJ whole genome shotgun (WGS) entry which is preliminary data.</text>
</comment>
<dbReference type="PANTHER" id="PTHR43031">
    <property type="entry name" value="FAD-DEPENDENT OXIDOREDUCTASE"/>
    <property type="match status" value="1"/>
</dbReference>
<dbReference type="PANTHER" id="PTHR43031:SF18">
    <property type="entry name" value="RHODANESE-RELATED SULFURTRANSFERASES"/>
    <property type="match status" value="1"/>
</dbReference>
<dbReference type="Gene3D" id="3.40.250.10">
    <property type="entry name" value="Rhodanese-like domain"/>
    <property type="match status" value="1"/>
</dbReference>
<dbReference type="PROSITE" id="PS50206">
    <property type="entry name" value="RHODANESE_3"/>
    <property type="match status" value="1"/>
</dbReference>
<accession>A0A928YVZ9</accession>
<evidence type="ECO:0000313" key="3">
    <source>
        <dbReference type="EMBL" id="MBE8719070.1"/>
    </source>
</evidence>
<dbReference type="SUPFAM" id="SSF52821">
    <property type="entry name" value="Rhodanese/Cell cycle control phosphatase"/>
    <property type="match status" value="1"/>
</dbReference>
<dbReference type="EMBL" id="PRDL01000001">
    <property type="protein sequence ID" value="MBE8719070.1"/>
    <property type="molecule type" value="Genomic_DNA"/>
</dbReference>
<organism evidence="3 4">
    <name type="scientific">Cellvibrio polysaccharolyticus</name>
    <dbReference type="NCBI Taxonomy" id="2082724"/>
    <lineage>
        <taxon>Bacteria</taxon>
        <taxon>Pseudomonadati</taxon>
        <taxon>Pseudomonadota</taxon>
        <taxon>Gammaproteobacteria</taxon>
        <taxon>Cellvibrionales</taxon>
        <taxon>Cellvibrionaceae</taxon>
        <taxon>Cellvibrio</taxon>
    </lineage>
</organism>
<name>A0A928YVZ9_9GAMM</name>